<evidence type="ECO:0000256" key="1">
    <source>
        <dbReference type="SAM" id="MobiDB-lite"/>
    </source>
</evidence>
<feature type="region of interest" description="Disordered" evidence="1">
    <location>
        <begin position="1"/>
        <end position="39"/>
    </location>
</feature>
<evidence type="ECO:0000313" key="3">
    <source>
        <dbReference type="Proteomes" id="UP001608902"/>
    </source>
</evidence>
<organism evidence="2 3">
    <name type="scientific">Gnathostoma spinigerum</name>
    <dbReference type="NCBI Taxonomy" id="75299"/>
    <lineage>
        <taxon>Eukaryota</taxon>
        <taxon>Metazoa</taxon>
        <taxon>Ecdysozoa</taxon>
        <taxon>Nematoda</taxon>
        <taxon>Chromadorea</taxon>
        <taxon>Rhabditida</taxon>
        <taxon>Spirurina</taxon>
        <taxon>Gnathostomatomorpha</taxon>
        <taxon>Gnathostomatoidea</taxon>
        <taxon>Gnathostomatidae</taxon>
        <taxon>Gnathostoma</taxon>
    </lineage>
</organism>
<keyword evidence="3" id="KW-1185">Reference proteome</keyword>
<reference evidence="2 3" key="1">
    <citation type="submission" date="2024-08" db="EMBL/GenBank/DDBJ databases">
        <title>Gnathostoma spinigerum genome.</title>
        <authorList>
            <person name="Gonzalez-Bertolin B."/>
            <person name="Monzon S."/>
            <person name="Zaballos A."/>
            <person name="Jimenez P."/>
            <person name="Dekumyoy P."/>
            <person name="Varona S."/>
            <person name="Cuesta I."/>
            <person name="Sumanam S."/>
            <person name="Adisakwattana P."/>
            <person name="Gasser R.B."/>
            <person name="Hernandez-Gonzalez A."/>
            <person name="Young N.D."/>
            <person name="Perteguer M.J."/>
        </authorList>
    </citation>
    <scope>NUCLEOTIDE SEQUENCE [LARGE SCALE GENOMIC DNA]</scope>
    <source>
        <strain evidence="2">AL3</strain>
        <tissue evidence="2">Liver</tissue>
    </source>
</reference>
<gene>
    <name evidence="2" type="ORF">AB6A40_005091</name>
</gene>
<dbReference type="EMBL" id="JBGFUD010003154">
    <property type="protein sequence ID" value="MFH4978382.1"/>
    <property type="molecule type" value="Genomic_DNA"/>
</dbReference>
<protein>
    <submittedName>
        <fullName evidence="2">Uncharacterized protein</fullName>
    </submittedName>
</protein>
<name>A0ABD6EPA5_9BILA</name>
<sequence>MWGCNVAQNSVERSRPAVAPPPPGGTSREPRDDGVGERTPPFKWYENCGVDDNGAVVDGEYGLGERCGYAFGLSTWEEHKKVYGCGDICHSTALECLRQSPYMTNSPLDRYVHQIPSWCICVRRTTFMEWSV</sequence>
<comment type="caution">
    <text evidence="2">The sequence shown here is derived from an EMBL/GenBank/DDBJ whole genome shotgun (WGS) entry which is preliminary data.</text>
</comment>
<feature type="compositionally biased region" description="Polar residues" evidence="1">
    <location>
        <begin position="1"/>
        <end position="11"/>
    </location>
</feature>
<accession>A0ABD6EPA5</accession>
<evidence type="ECO:0000313" key="2">
    <source>
        <dbReference type="EMBL" id="MFH4978382.1"/>
    </source>
</evidence>
<dbReference type="AlphaFoldDB" id="A0ABD6EPA5"/>
<dbReference type="Proteomes" id="UP001608902">
    <property type="component" value="Unassembled WGS sequence"/>
</dbReference>
<proteinExistence type="predicted"/>